<dbReference type="AlphaFoldDB" id="T1F6D8"/>
<gene>
    <name evidence="3" type="primary">20204387</name>
    <name evidence="2" type="ORF">HELRODRAFT_173114</name>
</gene>
<keyword evidence="1" id="KW-0732">Signal</keyword>
<keyword evidence="4" id="KW-1185">Reference proteome</keyword>
<dbReference type="RefSeq" id="XP_009017979.1">
    <property type="nucleotide sequence ID" value="XM_009019731.1"/>
</dbReference>
<evidence type="ECO:0000313" key="2">
    <source>
        <dbReference type="EMBL" id="ESO04043.1"/>
    </source>
</evidence>
<dbReference type="EnsemblMetazoa" id="HelroT173114">
    <property type="protein sequence ID" value="HelroP173114"/>
    <property type="gene ID" value="HelroG173114"/>
</dbReference>
<dbReference type="HOGENOM" id="CLU_1152828_0_0_1"/>
<feature type="chain" id="PRO_5010980322" evidence="1">
    <location>
        <begin position="29"/>
        <end position="241"/>
    </location>
</feature>
<reference evidence="4" key="1">
    <citation type="submission" date="2012-12" db="EMBL/GenBank/DDBJ databases">
        <authorList>
            <person name="Hellsten U."/>
            <person name="Grimwood J."/>
            <person name="Chapman J.A."/>
            <person name="Shapiro H."/>
            <person name="Aerts A."/>
            <person name="Otillar R.P."/>
            <person name="Terry A.Y."/>
            <person name="Boore J.L."/>
            <person name="Simakov O."/>
            <person name="Marletaz F."/>
            <person name="Cho S.-J."/>
            <person name="Edsinger-Gonzales E."/>
            <person name="Havlak P."/>
            <person name="Kuo D.-H."/>
            <person name="Larsson T."/>
            <person name="Lv J."/>
            <person name="Arendt D."/>
            <person name="Savage R."/>
            <person name="Osoegawa K."/>
            <person name="de Jong P."/>
            <person name="Lindberg D.R."/>
            <person name="Seaver E.C."/>
            <person name="Weisblat D.A."/>
            <person name="Putnam N.H."/>
            <person name="Grigoriev I.V."/>
            <person name="Rokhsar D.S."/>
        </authorList>
    </citation>
    <scope>NUCLEOTIDE SEQUENCE</scope>
</reference>
<organism evidence="3 4">
    <name type="scientific">Helobdella robusta</name>
    <name type="common">Californian leech</name>
    <dbReference type="NCBI Taxonomy" id="6412"/>
    <lineage>
        <taxon>Eukaryota</taxon>
        <taxon>Metazoa</taxon>
        <taxon>Spiralia</taxon>
        <taxon>Lophotrochozoa</taxon>
        <taxon>Annelida</taxon>
        <taxon>Clitellata</taxon>
        <taxon>Hirudinea</taxon>
        <taxon>Rhynchobdellida</taxon>
        <taxon>Glossiphoniidae</taxon>
        <taxon>Helobdella</taxon>
    </lineage>
</organism>
<dbReference type="GeneID" id="20204387"/>
<dbReference type="EMBL" id="KB096551">
    <property type="protein sequence ID" value="ESO04043.1"/>
    <property type="molecule type" value="Genomic_DNA"/>
</dbReference>
<dbReference type="CTD" id="20204387"/>
<reference evidence="3" key="3">
    <citation type="submission" date="2015-06" db="UniProtKB">
        <authorList>
            <consortium name="EnsemblMetazoa"/>
        </authorList>
    </citation>
    <scope>IDENTIFICATION</scope>
</reference>
<proteinExistence type="predicted"/>
<dbReference type="KEGG" id="hro:HELRODRAFT_173114"/>
<sequence>MNETWCALNISILKCFVLFLLHVHHTRSDSFGSLASSYFQQLNSIAQEHLGVDKFEITQRLESRLDASVNDIDRMIELLDDKSGDIQIRLCPSSSAPGYNFNIDFFIDVNLETMCSNNVRLNSVSENFYNFVKDRYSSNYFRNKWYYTSETGPTVMYPAIVLPSTSDYRLRSSYINTISQKAKHVLLLFQSSISVTQVSDKMIMVANVILDSLSSRDRALSKSSNNKLMIVKSQQFIHYVH</sequence>
<name>T1F6D8_HELRO</name>
<reference evidence="2 4" key="2">
    <citation type="journal article" date="2013" name="Nature">
        <title>Insights into bilaterian evolution from three spiralian genomes.</title>
        <authorList>
            <person name="Simakov O."/>
            <person name="Marletaz F."/>
            <person name="Cho S.J."/>
            <person name="Edsinger-Gonzales E."/>
            <person name="Havlak P."/>
            <person name="Hellsten U."/>
            <person name="Kuo D.H."/>
            <person name="Larsson T."/>
            <person name="Lv J."/>
            <person name="Arendt D."/>
            <person name="Savage R."/>
            <person name="Osoegawa K."/>
            <person name="de Jong P."/>
            <person name="Grimwood J."/>
            <person name="Chapman J.A."/>
            <person name="Shapiro H."/>
            <person name="Aerts A."/>
            <person name="Otillar R.P."/>
            <person name="Terry A.Y."/>
            <person name="Boore J.L."/>
            <person name="Grigoriev I.V."/>
            <person name="Lindberg D.R."/>
            <person name="Seaver E.C."/>
            <person name="Weisblat D.A."/>
            <person name="Putnam N.H."/>
            <person name="Rokhsar D.S."/>
        </authorList>
    </citation>
    <scope>NUCLEOTIDE SEQUENCE</scope>
</reference>
<evidence type="ECO:0000256" key="1">
    <source>
        <dbReference type="SAM" id="SignalP"/>
    </source>
</evidence>
<protein>
    <submittedName>
        <fullName evidence="2 3">Uncharacterized protein</fullName>
    </submittedName>
</protein>
<evidence type="ECO:0000313" key="3">
    <source>
        <dbReference type="EnsemblMetazoa" id="HelroP173114"/>
    </source>
</evidence>
<accession>T1F6D8</accession>
<dbReference type="EMBL" id="AMQM01004450">
    <property type="status" value="NOT_ANNOTATED_CDS"/>
    <property type="molecule type" value="Genomic_DNA"/>
</dbReference>
<dbReference type="InParanoid" id="T1F6D8"/>
<evidence type="ECO:0000313" key="4">
    <source>
        <dbReference type="Proteomes" id="UP000015101"/>
    </source>
</evidence>
<dbReference type="Proteomes" id="UP000015101">
    <property type="component" value="Unassembled WGS sequence"/>
</dbReference>
<feature type="signal peptide" evidence="1">
    <location>
        <begin position="1"/>
        <end position="28"/>
    </location>
</feature>